<evidence type="ECO:0000256" key="1">
    <source>
        <dbReference type="ARBA" id="ARBA00004496"/>
    </source>
</evidence>
<keyword evidence="2" id="KW-0963">Cytoplasm</keyword>
<comment type="similarity">
    <text evidence="7">Belongs to the methyltransferase superfamily. RlmI family.</text>
</comment>
<dbReference type="InterPro" id="IPR036974">
    <property type="entry name" value="PUA_sf"/>
</dbReference>
<reference evidence="10 11" key="1">
    <citation type="submission" date="2018-07" db="EMBL/GenBank/DDBJ databases">
        <title>Marsedoiliclastica nanhaica gen. nov. sp. nov., a novel marine hydrocarbonoclastic bacterium isolated from an in-situ enriched hydrocarbon-degrading consortium in deep-sea sediment.</title>
        <authorList>
            <person name="Dong C."/>
            <person name="Ma T."/>
            <person name="Liu R."/>
            <person name="Shao Z."/>
        </authorList>
    </citation>
    <scope>NUCLEOTIDE SEQUENCE [LARGE SCALE GENOMIC DNA]</scope>
    <source>
        <strain evidence="11">soil36-7</strain>
    </source>
</reference>
<dbReference type="KEGG" id="hmi:soil367_03380"/>
<evidence type="ECO:0000256" key="3">
    <source>
        <dbReference type="ARBA" id="ARBA00022552"/>
    </source>
</evidence>
<keyword evidence="3" id="KW-0698">rRNA processing</keyword>
<organism evidence="10 11">
    <name type="scientific">Hydrocarboniclastica marina</name>
    <dbReference type="NCBI Taxonomy" id="2259620"/>
    <lineage>
        <taxon>Bacteria</taxon>
        <taxon>Pseudomonadati</taxon>
        <taxon>Pseudomonadota</taxon>
        <taxon>Gammaproteobacteria</taxon>
        <taxon>Alteromonadales</taxon>
        <taxon>Alteromonadaceae</taxon>
        <taxon>Hydrocarboniclastica</taxon>
    </lineage>
</organism>
<keyword evidence="4 10" id="KW-0489">Methyltransferase</keyword>
<evidence type="ECO:0000259" key="9">
    <source>
        <dbReference type="Pfam" id="PF17785"/>
    </source>
</evidence>
<dbReference type="SUPFAM" id="SSF88697">
    <property type="entry name" value="PUA domain-like"/>
    <property type="match status" value="1"/>
</dbReference>
<dbReference type="SUPFAM" id="SSF53335">
    <property type="entry name" value="S-adenosyl-L-methionine-dependent methyltransferases"/>
    <property type="match status" value="1"/>
</dbReference>
<evidence type="ECO:0000256" key="5">
    <source>
        <dbReference type="ARBA" id="ARBA00022679"/>
    </source>
</evidence>
<dbReference type="PANTHER" id="PTHR42873:SF1">
    <property type="entry name" value="S-ADENOSYLMETHIONINE-DEPENDENT METHYLTRANSFERASE DOMAIN-CONTAINING PROTEIN"/>
    <property type="match status" value="1"/>
</dbReference>
<dbReference type="GO" id="GO:0008168">
    <property type="term" value="F:methyltransferase activity"/>
    <property type="evidence" value="ECO:0007669"/>
    <property type="project" value="UniProtKB-KW"/>
</dbReference>
<feature type="domain" description="S-adenosylmethionine-dependent methyltransferase" evidence="8">
    <location>
        <begin position="180"/>
        <end position="368"/>
    </location>
</feature>
<dbReference type="RefSeq" id="WP_136546893.1">
    <property type="nucleotide sequence ID" value="NZ_CP031093.1"/>
</dbReference>
<gene>
    <name evidence="10" type="ORF">soil367_03380</name>
</gene>
<dbReference type="Pfam" id="PF17785">
    <property type="entry name" value="PUA_3"/>
    <property type="match status" value="1"/>
</dbReference>
<dbReference type="Gene3D" id="3.40.50.150">
    <property type="entry name" value="Vaccinia Virus protein VP39"/>
    <property type="match status" value="1"/>
</dbReference>
<dbReference type="Gene3D" id="3.30.750.80">
    <property type="entry name" value="RNA methyltransferase domain (HRMD) like"/>
    <property type="match status" value="1"/>
</dbReference>
<evidence type="ECO:0000256" key="6">
    <source>
        <dbReference type="ARBA" id="ARBA00022691"/>
    </source>
</evidence>
<feature type="domain" description="RlmI-like PUA" evidence="9">
    <location>
        <begin position="6"/>
        <end position="72"/>
    </location>
</feature>
<keyword evidence="11" id="KW-1185">Reference proteome</keyword>
<protein>
    <submittedName>
        <fullName evidence="10">Class I SAM-dependent rRNA methyltransferase</fullName>
    </submittedName>
</protein>
<dbReference type="GO" id="GO:0032259">
    <property type="term" value="P:methylation"/>
    <property type="evidence" value="ECO:0007669"/>
    <property type="project" value="UniProtKB-KW"/>
</dbReference>
<evidence type="ECO:0000313" key="10">
    <source>
        <dbReference type="EMBL" id="QCF25058.1"/>
    </source>
</evidence>
<evidence type="ECO:0000313" key="11">
    <source>
        <dbReference type="Proteomes" id="UP000298049"/>
    </source>
</evidence>
<dbReference type="EMBL" id="CP031093">
    <property type="protein sequence ID" value="QCF25058.1"/>
    <property type="molecule type" value="Genomic_DNA"/>
</dbReference>
<accession>A0A4P7XDX8</accession>
<dbReference type="Pfam" id="PF10672">
    <property type="entry name" value="Methyltrans_SAM"/>
    <property type="match status" value="1"/>
</dbReference>
<dbReference type="Proteomes" id="UP000298049">
    <property type="component" value="Chromosome"/>
</dbReference>
<dbReference type="InterPro" id="IPR041532">
    <property type="entry name" value="RlmI-like_PUA"/>
</dbReference>
<dbReference type="CDD" id="cd11572">
    <property type="entry name" value="RlmI_M_like"/>
    <property type="match status" value="1"/>
</dbReference>
<evidence type="ECO:0000259" key="8">
    <source>
        <dbReference type="Pfam" id="PF10672"/>
    </source>
</evidence>
<dbReference type="InterPro" id="IPR015947">
    <property type="entry name" value="PUA-like_sf"/>
</dbReference>
<dbReference type="CDD" id="cd21153">
    <property type="entry name" value="PUA_RlmI"/>
    <property type="match status" value="1"/>
</dbReference>
<keyword evidence="6" id="KW-0949">S-adenosyl-L-methionine</keyword>
<keyword evidence="5 10" id="KW-0808">Transferase</keyword>
<evidence type="ECO:0000256" key="2">
    <source>
        <dbReference type="ARBA" id="ARBA00022490"/>
    </source>
</evidence>
<dbReference type="Gene3D" id="2.30.130.10">
    <property type="entry name" value="PUA domain"/>
    <property type="match status" value="1"/>
</dbReference>
<dbReference type="OrthoDB" id="9805492at2"/>
<dbReference type="InterPro" id="IPR029063">
    <property type="entry name" value="SAM-dependent_MTases_sf"/>
</dbReference>
<dbReference type="InterPro" id="IPR019614">
    <property type="entry name" value="SAM-dep_methyl-trfase"/>
</dbReference>
<name>A0A4P7XDX8_9ALTE</name>
<dbReference type="PANTHER" id="PTHR42873">
    <property type="entry name" value="RIBOSOMAL RNA LARGE SUBUNIT METHYLTRANSFERASE"/>
    <property type="match status" value="1"/>
</dbReference>
<evidence type="ECO:0000256" key="7">
    <source>
        <dbReference type="ARBA" id="ARBA00038091"/>
    </source>
</evidence>
<dbReference type="AlphaFoldDB" id="A0A4P7XDX8"/>
<comment type="subcellular location">
    <subcellularLocation>
        <location evidence="1">Cytoplasm</location>
    </subcellularLocation>
</comment>
<dbReference type="GO" id="GO:0003723">
    <property type="term" value="F:RNA binding"/>
    <property type="evidence" value="ECO:0007669"/>
    <property type="project" value="InterPro"/>
</dbReference>
<dbReference type="GO" id="GO:0005737">
    <property type="term" value="C:cytoplasm"/>
    <property type="evidence" value="ECO:0007669"/>
    <property type="project" value="UniProtKB-SubCell"/>
</dbReference>
<evidence type="ECO:0000256" key="4">
    <source>
        <dbReference type="ARBA" id="ARBA00022603"/>
    </source>
</evidence>
<proteinExistence type="inferred from homology"/>
<sequence>MQFPPLTLKKNAERRIRAGHLWIYSNEVDIAKTPLAAFEPGTQASVQASNGKAYGVAFVNPHALICGRLVTRDAGQGMTPQLLARRMSAALSLRESVYDRPFYRLVFGDGDGLSGLVIDRFGDICVVQISTAGMELMREQIIEAVHKLLSPGVIVLKNDGKMREIEGLPSYVEVVHGTLAASMLVEENGVPFQAPAEGGQKTGWFYDHRQNRQRLQTYARGKRVLDVFSYVGGWGVQAGVAGASQVTFLDSSAAALEYAAENARNNGLDNAEYLQADAFEALKKLAEEKAERYDLIILDPPALIPRKRDIPQGEAAYARLNELALRLLDKDGMLMSASCSMHLGADRLRDVVRASGRKVDRFVQLLEQGHQSADHPIVPAIPETEYLKALWCRSLSGFY</sequence>
<dbReference type="GO" id="GO:0006364">
    <property type="term" value="P:rRNA processing"/>
    <property type="evidence" value="ECO:0007669"/>
    <property type="project" value="UniProtKB-KW"/>
</dbReference>
<dbReference type="CDD" id="cd02440">
    <property type="entry name" value="AdoMet_MTases"/>
    <property type="match status" value="1"/>
</dbReference>